<evidence type="ECO:0000256" key="2">
    <source>
        <dbReference type="ARBA" id="ARBA00023125"/>
    </source>
</evidence>
<dbReference type="SUPFAM" id="SSF56349">
    <property type="entry name" value="DNA breaking-rejoining enzymes"/>
    <property type="match status" value="1"/>
</dbReference>
<dbReference type="PROSITE" id="PS51898">
    <property type="entry name" value="TYR_RECOMBINASE"/>
    <property type="match status" value="1"/>
</dbReference>
<dbReference type="Proteomes" id="UP000011760">
    <property type="component" value="Chromosome"/>
</dbReference>
<dbReference type="InterPro" id="IPR002104">
    <property type="entry name" value="Integrase_catalytic"/>
</dbReference>
<reference evidence="5 6" key="1">
    <citation type="submission" date="2013-02" db="EMBL/GenBank/DDBJ databases">
        <title>The complete genome sequence of Corynebacterium callunae DSM 20147.</title>
        <authorList>
            <person name="Ruckert C."/>
            <person name="Albersmeier A."/>
            <person name="Kalinowski J."/>
        </authorList>
    </citation>
    <scope>NUCLEOTIDE SEQUENCE [LARGE SCALE GENOMIC DNA]</scope>
    <source>
        <strain evidence="5 6">DSM 20147</strain>
    </source>
</reference>
<dbReference type="CDD" id="cd01189">
    <property type="entry name" value="INT_ICEBs1_C_like"/>
    <property type="match status" value="1"/>
</dbReference>
<dbReference type="GO" id="GO:0006310">
    <property type="term" value="P:DNA recombination"/>
    <property type="evidence" value="ECO:0007669"/>
    <property type="project" value="UniProtKB-KW"/>
</dbReference>
<evidence type="ECO:0000256" key="1">
    <source>
        <dbReference type="ARBA" id="ARBA00008857"/>
    </source>
</evidence>
<dbReference type="KEGG" id="ccn:H924_07370"/>
<dbReference type="GO" id="GO:0003677">
    <property type="term" value="F:DNA binding"/>
    <property type="evidence" value="ECO:0007669"/>
    <property type="project" value="UniProtKB-KW"/>
</dbReference>
<dbReference type="InterPro" id="IPR013762">
    <property type="entry name" value="Integrase-like_cat_sf"/>
</dbReference>
<comment type="similarity">
    <text evidence="1">Belongs to the 'phage' integrase family.</text>
</comment>
<keyword evidence="2" id="KW-0238">DNA-binding</keyword>
<dbReference type="eggNOG" id="COG0582">
    <property type="taxonomic scope" value="Bacteria"/>
</dbReference>
<dbReference type="PANTHER" id="PTHR30349">
    <property type="entry name" value="PHAGE INTEGRASE-RELATED"/>
    <property type="match status" value="1"/>
</dbReference>
<accession>M1TRK5</accession>
<keyword evidence="3" id="KW-0233">DNA recombination</keyword>
<gene>
    <name evidence="5" type="ORF">H924_07370</name>
</gene>
<dbReference type="GO" id="GO:0015074">
    <property type="term" value="P:DNA integration"/>
    <property type="evidence" value="ECO:0007669"/>
    <property type="project" value="InterPro"/>
</dbReference>
<dbReference type="InterPro" id="IPR050090">
    <property type="entry name" value="Tyrosine_recombinase_XerCD"/>
</dbReference>
<evidence type="ECO:0000313" key="5">
    <source>
        <dbReference type="EMBL" id="AGG66916.1"/>
    </source>
</evidence>
<sequence length="412" mass="46169">MAQKPRKRILKSGKVSWEARYIDPSGKIRSKSFSTKKEAEIWIDEENRSVRRGEWIDPKDQEVTIGQLVQAWADRSNREGTRQAYLLTKKNLGRLEHMPAGHLVRTDVFAWHRQLRDGRPWMGKDDKGLAASTAREHVVRLSVVMNGAVEDGIILRNVVKLPKQDSTAQVLRSDIPPMESVHKIVEQLNAGGARFHTNLRVKGSRTKWEPGVSAQLPQPVIAAMVGVALGSGMRLSELCALRREDIDFLRREIRVDAQLSPDGKSRVPTKTKSSIRVIPIADDLLELLDYQVSQSVNGWIFETNRGTPYRAASAGAELRKTVRHLTFEVTFHTFRHMFATTLISSGVSVKQVQTLMGHASAATTLDVYSHFFPGDDDVSRNAIFGVVESLKILRRFSDNSGDTDGDDLQKQA</sequence>
<dbReference type="STRING" id="1121353.H924_07370"/>
<keyword evidence="6" id="KW-1185">Reference proteome</keyword>
<dbReference type="InterPro" id="IPR010998">
    <property type="entry name" value="Integrase_recombinase_N"/>
</dbReference>
<protein>
    <recommendedName>
        <fullName evidence="4">Tyr recombinase domain-containing protein</fullName>
    </recommendedName>
</protein>
<dbReference type="InterPro" id="IPR011010">
    <property type="entry name" value="DNA_brk_join_enz"/>
</dbReference>
<evidence type="ECO:0000256" key="3">
    <source>
        <dbReference type="ARBA" id="ARBA00023172"/>
    </source>
</evidence>
<dbReference type="EMBL" id="CP004354">
    <property type="protein sequence ID" value="AGG66916.1"/>
    <property type="molecule type" value="Genomic_DNA"/>
</dbReference>
<evidence type="ECO:0000259" key="4">
    <source>
        <dbReference type="PROSITE" id="PS51898"/>
    </source>
</evidence>
<dbReference type="Gene3D" id="1.10.443.10">
    <property type="entry name" value="Intergrase catalytic core"/>
    <property type="match status" value="1"/>
</dbReference>
<dbReference type="Pfam" id="PF00589">
    <property type="entry name" value="Phage_integrase"/>
    <property type="match status" value="1"/>
</dbReference>
<proteinExistence type="inferred from homology"/>
<feature type="domain" description="Tyr recombinase" evidence="4">
    <location>
        <begin position="200"/>
        <end position="384"/>
    </location>
</feature>
<dbReference type="HOGENOM" id="CLU_027562_17_5_11"/>
<dbReference type="AlphaFoldDB" id="M1TRK5"/>
<organism evidence="5 6">
    <name type="scientific">Corynebacterium callunae DSM 20147</name>
    <dbReference type="NCBI Taxonomy" id="1121353"/>
    <lineage>
        <taxon>Bacteria</taxon>
        <taxon>Bacillati</taxon>
        <taxon>Actinomycetota</taxon>
        <taxon>Actinomycetes</taxon>
        <taxon>Mycobacteriales</taxon>
        <taxon>Corynebacteriaceae</taxon>
        <taxon>Corynebacterium</taxon>
    </lineage>
</organism>
<dbReference type="PATRIC" id="fig|1121353.3.peg.1502"/>
<evidence type="ECO:0000313" key="6">
    <source>
        <dbReference type="Proteomes" id="UP000011760"/>
    </source>
</evidence>
<dbReference type="PANTHER" id="PTHR30349:SF64">
    <property type="entry name" value="PROPHAGE INTEGRASE INTD-RELATED"/>
    <property type="match status" value="1"/>
</dbReference>
<dbReference type="Gene3D" id="1.10.150.130">
    <property type="match status" value="1"/>
</dbReference>
<name>M1TRK5_9CORY</name>